<dbReference type="Proteomes" id="UP001165427">
    <property type="component" value="Unassembled WGS sequence"/>
</dbReference>
<gene>
    <name evidence="1" type="ORF">MRX98_12470</name>
</gene>
<protein>
    <submittedName>
        <fullName evidence="1">Uncharacterized protein</fullName>
    </submittedName>
</protein>
<keyword evidence="2" id="KW-1185">Reference proteome</keyword>
<evidence type="ECO:0000313" key="1">
    <source>
        <dbReference type="EMBL" id="MCJ8501391.1"/>
    </source>
</evidence>
<dbReference type="EMBL" id="JALJRB010000013">
    <property type="protein sequence ID" value="MCJ8501391.1"/>
    <property type="molecule type" value="Genomic_DNA"/>
</dbReference>
<evidence type="ECO:0000313" key="2">
    <source>
        <dbReference type="Proteomes" id="UP001165427"/>
    </source>
</evidence>
<proteinExistence type="predicted"/>
<dbReference type="RefSeq" id="WP_246908912.1">
    <property type="nucleotide sequence ID" value="NZ_JALJRB010000013.1"/>
</dbReference>
<dbReference type="AlphaFoldDB" id="A0AA41ULD6"/>
<dbReference type="Gene3D" id="1.10.10.2830">
    <property type="match status" value="1"/>
</dbReference>
<sequence length="139" mass="15574">MKKIKPTIKLSDSGNLHIHIPMFIRRMRGRKMVFTPDTLDGENEGMPETVQTAIVQSLARAYSWADILESGEIKSISELARDLDVDSSYVARTLKLTTLAPDIVEAIINGEEPSGLSLSKLVKTFPLDWSEQRTFFGFC</sequence>
<organism evidence="1 2">
    <name type="scientific">Desulfatitalea alkaliphila</name>
    <dbReference type="NCBI Taxonomy" id="2929485"/>
    <lineage>
        <taxon>Bacteria</taxon>
        <taxon>Pseudomonadati</taxon>
        <taxon>Thermodesulfobacteriota</taxon>
        <taxon>Desulfobacteria</taxon>
        <taxon>Desulfobacterales</taxon>
        <taxon>Desulfosarcinaceae</taxon>
        <taxon>Desulfatitalea</taxon>
    </lineage>
</organism>
<accession>A0AA41ULD6</accession>
<dbReference type="SUPFAM" id="SSF109709">
    <property type="entry name" value="KorB DNA-binding domain-like"/>
    <property type="match status" value="1"/>
</dbReference>
<comment type="caution">
    <text evidence="1">The sequence shown here is derived from an EMBL/GenBank/DDBJ whole genome shotgun (WGS) entry which is preliminary data.</text>
</comment>
<reference evidence="1" key="1">
    <citation type="submission" date="2022-04" db="EMBL/GenBank/DDBJ databases">
        <title>Desulfatitalea alkaliphila sp. nov., a novel anaerobic sulfate-reducing bacterium isolated from terrestrial mud volcano, Taman Peninsula, Russia.</title>
        <authorList>
            <person name="Khomyakova M.A."/>
            <person name="Merkel A.Y."/>
            <person name="Slobodkin A.I."/>
        </authorList>
    </citation>
    <scope>NUCLEOTIDE SEQUENCE</scope>
    <source>
        <strain evidence="1">M08but</strain>
    </source>
</reference>
<name>A0AA41ULD6_9BACT</name>